<dbReference type="Proteomes" id="UP000001520">
    <property type="component" value="Chromosome"/>
</dbReference>
<name>D3PAK7_DEFDS</name>
<evidence type="ECO:0000313" key="1">
    <source>
        <dbReference type="EMBL" id="BAI79630.1"/>
    </source>
</evidence>
<dbReference type="AlphaFoldDB" id="D3PAK7"/>
<keyword evidence="2" id="KW-1185">Reference proteome</keyword>
<gene>
    <name evidence="1" type="ordered locus">DEFDS_0118</name>
</gene>
<dbReference type="OrthoDB" id="9951042at2"/>
<dbReference type="KEGG" id="ddf:DEFDS_0118"/>
<proteinExistence type="predicted"/>
<dbReference type="HOGENOM" id="CLU_2104963_0_0_0"/>
<dbReference type="eggNOG" id="ENOG5032H9Y">
    <property type="taxonomic scope" value="Bacteria"/>
</dbReference>
<dbReference type="EMBL" id="AP011529">
    <property type="protein sequence ID" value="BAI79630.1"/>
    <property type="molecule type" value="Genomic_DNA"/>
</dbReference>
<accession>D3PAK7</accession>
<protein>
    <recommendedName>
        <fullName evidence="3">DUF4845 domain-containing protein</fullName>
    </recommendedName>
</protein>
<dbReference type="RefSeq" id="WP_013006878.1">
    <property type="nucleotide sequence ID" value="NC_013939.1"/>
</dbReference>
<dbReference type="STRING" id="639282.DEFDS_0118"/>
<sequence length="115" mass="13816">MFRLIIKLAIFFILIYVGVLFAKPWVKYYIFKNAFENVIYNEKRFPDYNIVRNLMDEATDLNIPIKKSDIKIINDDYKKVYKIEYKEIVKLPFVKKEFVFNYVLKAEKELEGEGG</sequence>
<evidence type="ECO:0008006" key="3">
    <source>
        <dbReference type="Google" id="ProtNLM"/>
    </source>
</evidence>
<organism evidence="1 2">
    <name type="scientific">Deferribacter desulfuricans (strain DSM 14783 / JCM 11476 / NBRC 101012 / SSM1)</name>
    <dbReference type="NCBI Taxonomy" id="639282"/>
    <lineage>
        <taxon>Bacteria</taxon>
        <taxon>Pseudomonadati</taxon>
        <taxon>Deferribacterota</taxon>
        <taxon>Deferribacteres</taxon>
        <taxon>Deferribacterales</taxon>
        <taxon>Deferribacteraceae</taxon>
        <taxon>Deferribacter</taxon>
    </lineage>
</organism>
<reference evidence="1 2" key="1">
    <citation type="journal article" date="2010" name="DNA Res.">
        <title>Bacterial lifestyle in a deep-sea hydrothermal vent chimney revealed by the genome sequence of the thermophilic bacterium Deferribacter desulfuricans SSM1.</title>
        <authorList>
            <person name="Takaki Y."/>
            <person name="Shimamura S."/>
            <person name="Nakagawa S."/>
            <person name="Fukuhara Y."/>
            <person name="Horikawa H."/>
            <person name="Ankai A."/>
            <person name="Harada T."/>
            <person name="Hosoyama A."/>
            <person name="Oguchi A."/>
            <person name="Fukui S."/>
            <person name="Fujita N."/>
            <person name="Takami H."/>
            <person name="Takai K."/>
        </authorList>
    </citation>
    <scope>NUCLEOTIDE SEQUENCE [LARGE SCALE GENOMIC DNA]</scope>
    <source>
        <strain evidence="2">DSM 14783 / JCM 11476 / NBRC 101012 / SSM1</strain>
    </source>
</reference>
<evidence type="ECO:0000313" key="2">
    <source>
        <dbReference type="Proteomes" id="UP000001520"/>
    </source>
</evidence>